<dbReference type="Proteomes" id="UP000019438">
    <property type="component" value="Chromosome"/>
</dbReference>
<name>A0AAN0REG8_9PROT</name>
<dbReference type="PRINTS" id="PR01033">
    <property type="entry name" value="PHYTOCHROME"/>
</dbReference>
<gene>
    <name evidence="12" type="ORF">GbCGDNIH3_1492</name>
</gene>
<dbReference type="InterPro" id="IPR003018">
    <property type="entry name" value="GAF"/>
</dbReference>
<dbReference type="PANTHER" id="PTHR43065:SF10">
    <property type="entry name" value="PEROXIDE STRESS-ACTIVATED HISTIDINE KINASE MAK3"/>
    <property type="match status" value="1"/>
</dbReference>
<evidence type="ECO:0000256" key="6">
    <source>
        <dbReference type="ARBA" id="ARBA00022777"/>
    </source>
</evidence>
<dbReference type="KEGG" id="gbc:GbCGDNIH3_1492"/>
<dbReference type="EMBL" id="CP003181">
    <property type="protein sequence ID" value="AHJ63387.1"/>
    <property type="molecule type" value="Genomic_DNA"/>
</dbReference>
<dbReference type="EC" id="2.7.13.3" evidence="12"/>
<evidence type="ECO:0000256" key="8">
    <source>
        <dbReference type="ARBA" id="ARBA00022991"/>
    </source>
</evidence>
<keyword evidence="10" id="KW-0675">Receptor</keyword>
<feature type="domain" description="Phytochrome chromophore attachment site" evidence="11">
    <location>
        <begin position="159"/>
        <end position="315"/>
    </location>
</feature>
<dbReference type="InterPro" id="IPR013515">
    <property type="entry name" value="Phytochrome_cen-reg"/>
</dbReference>
<evidence type="ECO:0000313" key="12">
    <source>
        <dbReference type="EMBL" id="AHJ63387.1"/>
    </source>
</evidence>
<dbReference type="Gene3D" id="3.30.450.270">
    <property type="match status" value="1"/>
</dbReference>
<dbReference type="InterPro" id="IPR001294">
    <property type="entry name" value="Phytochrome"/>
</dbReference>
<sequence>MAATFKNGYPQMPLRQEMLPLTECDREPIHTPGAIQPYGFLIAVSRLWNVTHVSANIADYLPASASMVLGCSLITLLPPETVHALRGAVQMLGSAAMTERLFGLKLRHDEEAVLYDFSIHIMADTYVIEAEPSVCGKSGGNDVSSTVRMMFGRLQQSRGIAPLFQEATRQIRALTGYDRVMIYRFAEDGSGEVVAESLRSGTASCLGLHYPATDIPRQARTLYERSWLRLIGDTEDETCPLLSLPEQTEPLDMSLSTLRAVSPVHVQYLRNMGVVASASISILRGGQLWGLIACHAMRPLWLAADRRAVMEMFGQMFSLLLDSREGEIQQERDERLRDLLEDLLPALREQGGGGLRHHLAAIADMVSCDGVAVVLSGAVSAYQLVPSEAAIMTLVGLLDHARRGELYASARIRTVFPALAQYPHFPPGVLAVPLSPEGSDYLLFFRQETISTVTWAGNPHGGKLQGEDGTLSPRSSFAAWTETVEDQSLVWTATDVRIAANLRAGLMDILLRRPASGQHGGQQRGGQGL</sequence>
<dbReference type="GO" id="GO:0009584">
    <property type="term" value="P:detection of visible light"/>
    <property type="evidence" value="ECO:0007669"/>
    <property type="project" value="InterPro"/>
</dbReference>
<dbReference type="Gene3D" id="3.30.450.20">
    <property type="entry name" value="PAS domain"/>
    <property type="match status" value="1"/>
</dbReference>
<evidence type="ECO:0000256" key="7">
    <source>
        <dbReference type="ARBA" id="ARBA00022840"/>
    </source>
</evidence>
<evidence type="ECO:0000256" key="3">
    <source>
        <dbReference type="ARBA" id="ARBA00022606"/>
    </source>
</evidence>
<keyword evidence="6" id="KW-0418">Kinase</keyword>
<dbReference type="GO" id="GO:0006355">
    <property type="term" value="P:regulation of DNA-templated transcription"/>
    <property type="evidence" value="ECO:0007669"/>
    <property type="project" value="InterPro"/>
</dbReference>
<keyword evidence="9" id="KW-0902">Two-component regulatory system</keyword>
<dbReference type="InterPro" id="IPR029016">
    <property type="entry name" value="GAF-like_dom_sf"/>
</dbReference>
<dbReference type="PROSITE" id="PS50046">
    <property type="entry name" value="PHYTOCHROME_2"/>
    <property type="match status" value="1"/>
</dbReference>
<dbReference type="AlphaFoldDB" id="A0AAN0REG8"/>
<keyword evidence="1" id="KW-0600">Photoreceptor protein</keyword>
<dbReference type="Pfam" id="PF01590">
    <property type="entry name" value="GAF"/>
    <property type="match status" value="1"/>
</dbReference>
<keyword evidence="8" id="KW-0157">Chromophore</keyword>
<dbReference type="SMART" id="SM00065">
    <property type="entry name" value="GAF"/>
    <property type="match status" value="1"/>
</dbReference>
<dbReference type="GO" id="GO:0000160">
    <property type="term" value="P:phosphorelay signal transduction system"/>
    <property type="evidence" value="ECO:0007669"/>
    <property type="project" value="UniProtKB-KW"/>
</dbReference>
<dbReference type="SUPFAM" id="SSF55781">
    <property type="entry name" value="GAF domain-like"/>
    <property type="match status" value="2"/>
</dbReference>
<reference evidence="13" key="1">
    <citation type="submission" date="2012-06" db="EMBL/GenBank/DDBJ databases">
        <title>Genome analysis of multiple Granulibacter bethesdensis isolates demonstrates substantial genome diversity.</title>
        <authorList>
            <person name="Greenberg D.E."/>
            <person name="Porcella S.F."/>
            <person name="Zarember K."/>
            <person name="Zelazny A.M."/>
            <person name="Bruno D."/>
            <person name="Martens C."/>
            <person name="Barbian K.D."/>
            <person name="Jaske E."/>
            <person name="Holland S.M."/>
        </authorList>
    </citation>
    <scope>NUCLEOTIDE SEQUENCE [LARGE SCALE GENOMIC DNA]</scope>
    <source>
        <strain evidence="13">CGDNIH3</strain>
    </source>
</reference>
<evidence type="ECO:0000256" key="10">
    <source>
        <dbReference type="ARBA" id="ARBA00023170"/>
    </source>
</evidence>
<dbReference type="InterPro" id="IPR035965">
    <property type="entry name" value="PAS-like_dom_sf"/>
</dbReference>
<keyword evidence="7" id="KW-0067">ATP-binding</keyword>
<dbReference type="GO" id="GO:0004673">
    <property type="term" value="F:protein histidine kinase activity"/>
    <property type="evidence" value="ECO:0007669"/>
    <property type="project" value="UniProtKB-EC"/>
</dbReference>
<proteinExistence type="predicted"/>
<keyword evidence="3" id="KW-0716">Sensory transduction</keyword>
<keyword evidence="2" id="KW-0597">Phosphoprotein</keyword>
<evidence type="ECO:0000256" key="5">
    <source>
        <dbReference type="ARBA" id="ARBA00022741"/>
    </source>
</evidence>
<keyword evidence="5" id="KW-0547">Nucleotide-binding</keyword>
<evidence type="ECO:0000313" key="13">
    <source>
        <dbReference type="Proteomes" id="UP000019438"/>
    </source>
</evidence>
<dbReference type="GO" id="GO:0005524">
    <property type="term" value="F:ATP binding"/>
    <property type="evidence" value="ECO:0007669"/>
    <property type="project" value="UniProtKB-KW"/>
</dbReference>
<dbReference type="Pfam" id="PF00360">
    <property type="entry name" value="PHY"/>
    <property type="match status" value="1"/>
</dbReference>
<dbReference type="GO" id="GO:0009881">
    <property type="term" value="F:photoreceptor activity"/>
    <property type="evidence" value="ECO:0007669"/>
    <property type="project" value="UniProtKB-KW"/>
</dbReference>
<evidence type="ECO:0000256" key="2">
    <source>
        <dbReference type="ARBA" id="ARBA00022553"/>
    </source>
</evidence>
<evidence type="ECO:0000259" key="11">
    <source>
        <dbReference type="PROSITE" id="PS50046"/>
    </source>
</evidence>
<dbReference type="Pfam" id="PF08446">
    <property type="entry name" value="PAS_2"/>
    <property type="match status" value="1"/>
</dbReference>
<dbReference type="InterPro" id="IPR016132">
    <property type="entry name" value="Phyto_chromo_attachment"/>
</dbReference>
<dbReference type="Gene3D" id="3.30.450.40">
    <property type="match status" value="1"/>
</dbReference>
<evidence type="ECO:0000256" key="4">
    <source>
        <dbReference type="ARBA" id="ARBA00022679"/>
    </source>
</evidence>
<dbReference type="SUPFAM" id="SSF55785">
    <property type="entry name" value="PYP-like sensor domain (PAS domain)"/>
    <property type="match status" value="1"/>
</dbReference>
<evidence type="ECO:0000256" key="1">
    <source>
        <dbReference type="ARBA" id="ARBA00022543"/>
    </source>
</evidence>
<dbReference type="InterPro" id="IPR043150">
    <property type="entry name" value="Phytochrome_PHY_sf"/>
</dbReference>
<protein>
    <submittedName>
        <fullName evidence="12">Phytochrome-like protein cph1</fullName>
        <ecNumber evidence="12">2.7.13.3</ecNumber>
    </submittedName>
</protein>
<organism evidence="12 13">
    <name type="scientific">Granulibacter bethesdensis</name>
    <dbReference type="NCBI Taxonomy" id="364410"/>
    <lineage>
        <taxon>Bacteria</taxon>
        <taxon>Pseudomonadati</taxon>
        <taxon>Pseudomonadota</taxon>
        <taxon>Alphaproteobacteria</taxon>
        <taxon>Acetobacterales</taxon>
        <taxon>Acetobacteraceae</taxon>
        <taxon>Granulibacter</taxon>
    </lineage>
</organism>
<dbReference type="InterPro" id="IPR013654">
    <property type="entry name" value="PAS_2"/>
</dbReference>
<evidence type="ECO:0000256" key="9">
    <source>
        <dbReference type="ARBA" id="ARBA00023012"/>
    </source>
</evidence>
<keyword evidence="4 12" id="KW-0808">Transferase</keyword>
<dbReference type="PANTHER" id="PTHR43065">
    <property type="entry name" value="SENSOR HISTIDINE KINASE"/>
    <property type="match status" value="1"/>
</dbReference>
<accession>A0AAN0REG8</accession>